<evidence type="ECO:0000313" key="1">
    <source>
        <dbReference type="EMBL" id="TAJ44325.1"/>
    </source>
</evidence>
<evidence type="ECO:0008006" key="3">
    <source>
        <dbReference type="Google" id="ProtNLM"/>
    </source>
</evidence>
<accession>A0A483CT68</accession>
<dbReference type="Gene3D" id="3.30.920.30">
    <property type="entry name" value="Hypothetical protein"/>
    <property type="match status" value="1"/>
</dbReference>
<dbReference type="InterPro" id="IPR038570">
    <property type="entry name" value="HicA_sf"/>
</dbReference>
<reference evidence="1 2" key="1">
    <citation type="submission" date="2017-11" db="EMBL/GenBank/DDBJ databases">
        <title>Isolation and Characterization of Methanofollis Species from Methane Seep Offshore SW Taiwan.</title>
        <authorList>
            <person name="Teng N.-H."/>
            <person name="Lai M.-C."/>
            <person name="Chen S.-C."/>
        </authorList>
    </citation>
    <scope>NUCLEOTIDE SEQUENCE [LARGE SCALE GENOMIC DNA]</scope>
    <source>
        <strain evidence="1 2">FWC-SCC2</strain>
    </source>
</reference>
<protein>
    <recommendedName>
        <fullName evidence="3">Type II toxin-antitoxin system HicA family toxin</fullName>
    </recommendedName>
</protein>
<name>A0A483CT68_9EURY</name>
<comment type="caution">
    <text evidence="1">The sequence shown here is derived from an EMBL/GenBank/DDBJ whole genome shotgun (WGS) entry which is preliminary data.</text>
</comment>
<dbReference type="EMBL" id="PGCL01000003">
    <property type="protein sequence ID" value="TAJ44325.1"/>
    <property type="molecule type" value="Genomic_DNA"/>
</dbReference>
<gene>
    <name evidence="1" type="ORF">CUJ86_09555</name>
</gene>
<proteinExistence type="predicted"/>
<sequence length="64" mass="7461">MKLKKAYELLKGNPKNIRYEDLCQAAEAFGFRLRGGKGSHRVYTREGVREIPEFPFFKHSIIAF</sequence>
<keyword evidence="2" id="KW-1185">Reference proteome</keyword>
<dbReference type="Proteomes" id="UP000292580">
    <property type="component" value="Unassembled WGS sequence"/>
</dbReference>
<organism evidence="1 2">
    <name type="scientific">Methanofollis fontis</name>
    <dbReference type="NCBI Taxonomy" id="2052832"/>
    <lineage>
        <taxon>Archaea</taxon>
        <taxon>Methanobacteriati</taxon>
        <taxon>Methanobacteriota</taxon>
        <taxon>Stenosarchaea group</taxon>
        <taxon>Methanomicrobia</taxon>
        <taxon>Methanomicrobiales</taxon>
        <taxon>Methanomicrobiaceae</taxon>
        <taxon>Methanofollis</taxon>
    </lineage>
</organism>
<dbReference type="AlphaFoldDB" id="A0A483CT68"/>
<evidence type="ECO:0000313" key="2">
    <source>
        <dbReference type="Proteomes" id="UP000292580"/>
    </source>
</evidence>
<dbReference type="SUPFAM" id="SSF54786">
    <property type="entry name" value="YcfA/nrd intein domain"/>
    <property type="match status" value="1"/>
</dbReference>